<evidence type="ECO:0000313" key="2">
    <source>
        <dbReference type="Proteomes" id="UP000281993"/>
    </source>
</evidence>
<name>A0A386KP35_9CAUD</name>
<accession>A0A386KP35</accession>
<keyword evidence="2" id="KW-1185">Reference proteome</keyword>
<dbReference type="Proteomes" id="UP000281993">
    <property type="component" value="Segment"/>
</dbReference>
<reference evidence="1 2" key="1">
    <citation type="submission" date="2018-08" db="EMBL/GenBank/DDBJ databases">
        <authorList>
            <person name="Preder H."/>
            <person name="Servin-Meza L.A."/>
            <person name="Bonilla J.A."/>
            <person name="Klyczek K."/>
            <person name="Garlena R.A."/>
            <person name="Russell D.A."/>
            <person name="Pope W.H."/>
            <person name="Jacobs-Sera D."/>
            <person name="Hatfull G.F."/>
        </authorList>
    </citation>
    <scope>NUCLEOTIDE SEQUENCE [LARGE SCALE GENOMIC DNA]</scope>
</reference>
<protein>
    <submittedName>
        <fullName evidence="1">Uncharacterized protein</fullName>
    </submittedName>
</protein>
<sequence>MTFTYNSPPATPRDEVRFWSTDTVERAYSVSDEDIEYLLSPEQLDGNVMAAAAAVAERIANYWSATSEVTGASVKIGPFAVNDGRSSLEMAQAWRDLAARLRSGTADGSLSLAGGLFTGQGVPEFSLGMQDNGVQWFNRRGRDVRPQNGVW</sequence>
<dbReference type="EMBL" id="MH825712">
    <property type="protein sequence ID" value="AYD87355.1"/>
    <property type="molecule type" value="Genomic_DNA"/>
</dbReference>
<evidence type="ECO:0000313" key="1">
    <source>
        <dbReference type="EMBL" id="AYD87355.1"/>
    </source>
</evidence>
<proteinExistence type="predicted"/>
<gene>
    <name evidence="1" type="primary">58</name>
    <name evidence="1" type="ORF">SEA_VALENTINIPUFF_58</name>
</gene>
<organism evidence="1 2">
    <name type="scientific">Microbacterium phage ValentiniPuff</name>
    <dbReference type="NCBI Taxonomy" id="2315705"/>
    <lineage>
        <taxon>Viruses</taxon>
        <taxon>Duplodnaviria</taxon>
        <taxon>Heunggongvirae</taxon>
        <taxon>Uroviricota</taxon>
        <taxon>Caudoviricetes</taxon>
        <taxon>Valentinivirus</taxon>
        <taxon>Valentinivirus valentinipuff</taxon>
    </lineage>
</organism>